<evidence type="ECO:0000313" key="1">
    <source>
        <dbReference type="EMBL" id="GBO00688.1"/>
    </source>
</evidence>
<dbReference type="Proteomes" id="UP000499080">
    <property type="component" value="Unassembled WGS sequence"/>
</dbReference>
<reference evidence="1 2" key="1">
    <citation type="journal article" date="2019" name="Sci. Rep.">
        <title>Orb-weaving spider Araneus ventricosus genome elucidates the spidroin gene catalogue.</title>
        <authorList>
            <person name="Kono N."/>
            <person name="Nakamura H."/>
            <person name="Ohtoshi R."/>
            <person name="Moran D.A.P."/>
            <person name="Shinohara A."/>
            <person name="Yoshida Y."/>
            <person name="Fujiwara M."/>
            <person name="Mori M."/>
            <person name="Tomita M."/>
            <person name="Arakawa K."/>
        </authorList>
    </citation>
    <scope>NUCLEOTIDE SEQUENCE [LARGE SCALE GENOMIC DNA]</scope>
</reference>
<dbReference type="AlphaFoldDB" id="A0A4Y2TJF7"/>
<proteinExistence type="predicted"/>
<dbReference type="OrthoDB" id="6432034at2759"/>
<dbReference type="EMBL" id="BGPR01029110">
    <property type="protein sequence ID" value="GBO00688.1"/>
    <property type="molecule type" value="Genomic_DNA"/>
</dbReference>
<organism evidence="1 2">
    <name type="scientific">Araneus ventricosus</name>
    <name type="common">Orbweaver spider</name>
    <name type="synonym">Epeira ventricosa</name>
    <dbReference type="NCBI Taxonomy" id="182803"/>
    <lineage>
        <taxon>Eukaryota</taxon>
        <taxon>Metazoa</taxon>
        <taxon>Ecdysozoa</taxon>
        <taxon>Arthropoda</taxon>
        <taxon>Chelicerata</taxon>
        <taxon>Arachnida</taxon>
        <taxon>Araneae</taxon>
        <taxon>Araneomorphae</taxon>
        <taxon>Entelegynae</taxon>
        <taxon>Araneoidea</taxon>
        <taxon>Araneidae</taxon>
        <taxon>Araneus</taxon>
    </lineage>
</organism>
<keyword evidence="2" id="KW-1185">Reference proteome</keyword>
<accession>A0A4Y2TJF7</accession>
<protein>
    <submittedName>
        <fullName evidence="1">Uncharacterized protein</fullName>
    </submittedName>
</protein>
<name>A0A4Y2TJF7_ARAVE</name>
<gene>
    <name evidence="1" type="ORF">AVEN_218024_1</name>
</gene>
<sequence length="124" mass="14295">MKVEEEDDNLHFISLLFHALVLQRNKTELRVTSRNKRESRVTTRNKSIESNRLVLSLGSKVNAVALTIETFHLFVPLKQHLGGKHFADDGDLRQQPEEFYAAEIGALMKRWDKCINIGEDYVSK</sequence>
<evidence type="ECO:0000313" key="2">
    <source>
        <dbReference type="Proteomes" id="UP000499080"/>
    </source>
</evidence>
<comment type="caution">
    <text evidence="1">The sequence shown here is derived from an EMBL/GenBank/DDBJ whole genome shotgun (WGS) entry which is preliminary data.</text>
</comment>